<comment type="caution">
    <text evidence="1">The sequence shown here is derived from an EMBL/GenBank/DDBJ whole genome shotgun (WGS) entry which is preliminary data.</text>
</comment>
<proteinExistence type="predicted"/>
<feature type="non-terminal residue" evidence="1">
    <location>
        <position position="1"/>
    </location>
</feature>
<name>A0A1W9S2W5_9BACT</name>
<sequence length="432" mass="49511">FNEHIRDEFNLVFSAVYSKSGNSLIPISHSVSNDYSEKIEFLDVIEPTIEISYSNSYIKHCPLRFLKKTHHSGIKDMYVTLIGLNADGENSGGVIVMGFEKSPPKGWVDFVERNYTNIQSTVLIIIKHLNIQRERIETRMLTKILRTAENATDIKHLMKKLSDELETAISIYIPPGKNYPERAIIKSILNIGNFENEIKSLIEGDYCRNVSEECIVISNENIEEHAPQLSSQSIVSGFIVNPKTGGKHVCLWNFNFTKQFSEISIANLCSVISRITDNLEKERYLNHRFAILKVIRELRLSDMNLALFKMSIPPLAHSIEKLLDIDNLCFILTIKTDLIIEYGSGIFNIFVHPGLKKDIINFIEELVFLGRETTKIIKPSDNPLSNSCYLYVFRALYTRKPNYILVASERQLDENCVAILEDIAYELWRIPK</sequence>
<gene>
    <name evidence="1" type="ORF">B6D57_00730</name>
</gene>
<dbReference type="EMBL" id="NATQ01000009">
    <property type="protein sequence ID" value="OQX91163.1"/>
    <property type="molecule type" value="Genomic_DNA"/>
</dbReference>
<reference evidence="2" key="1">
    <citation type="submission" date="2017-03" db="EMBL/GenBank/DDBJ databases">
        <title>Novel pathways for hydrocarbon cycling and metabolic interdependencies in hydrothermal sediment communities.</title>
        <authorList>
            <person name="Dombrowski N."/>
            <person name="Seitz K."/>
            <person name="Teske A."/>
            <person name="Baker B."/>
        </authorList>
    </citation>
    <scope>NUCLEOTIDE SEQUENCE [LARGE SCALE GENOMIC DNA]</scope>
</reference>
<accession>A0A1W9S2W5</accession>
<dbReference type="Proteomes" id="UP000192611">
    <property type="component" value="Unassembled WGS sequence"/>
</dbReference>
<protein>
    <submittedName>
        <fullName evidence="1">Uncharacterized protein</fullName>
    </submittedName>
</protein>
<evidence type="ECO:0000313" key="2">
    <source>
        <dbReference type="Proteomes" id="UP000192611"/>
    </source>
</evidence>
<evidence type="ECO:0000313" key="1">
    <source>
        <dbReference type="EMBL" id="OQX91163.1"/>
    </source>
</evidence>
<organism evidence="1 2">
    <name type="scientific">Candidatus Coatesbacteria bacterium 4484_99</name>
    <dbReference type="NCBI Taxonomy" id="1970774"/>
    <lineage>
        <taxon>Bacteria</taxon>
        <taxon>Candidatus Coatesiibacteriota</taxon>
    </lineage>
</organism>
<dbReference type="AlphaFoldDB" id="A0A1W9S2W5"/>